<name>A0A0A9GZU4_ARUDO</name>
<accession>A0A0A9GZU4</accession>
<dbReference type="EMBL" id="GBRH01171798">
    <property type="protein sequence ID" value="JAE26098.1"/>
    <property type="molecule type" value="Transcribed_RNA"/>
</dbReference>
<evidence type="ECO:0000313" key="1">
    <source>
        <dbReference type="EMBL" id="JAE26098.1"/>
    </source>
</evidence>
<reference evidence="1" key="2">
    <citation type="journal article" date="2015" name="Data Brief">
        <title>Shoot transcriptome of the giant reed, Arundo donax.</title>
        <authorList>
            <person name="Barrero R.A."/>
            <person name="Guerrero F.D."/>
            <person name="Moolhuijzen P."/>
            <person name="Goolsby J.A."/>
            <person name="Tidwell J."/>
            <person name="Bellgard S.E."/>
            <person name="Bellgard M.I."/>
        </authorList>
    </citation>
    <scope>NUCLEOTIDE SEQUENCE</scope>
    <source>
        <tissue evidence="1">Shoot tissue taken approximately 20 cm above the soil surface</tissue>
    </source>
</reference>
<dbReference type="AlphaFoldDB" id="A0A0A9GZU4"/>
<sequence length="30" mass="3807">MTRYFFCKYVKQYNMNAELNEYSQHKQLND</sequence>
<proteinExistence type="predicted"/>
<protein>
    <submittedName>
        <fullName evidence="1">Uncharacterized protein</fullName>
    </submittedName>
</protein>
<reference evidence="1" key="1">
    <citation type="submission" date="2014-09" db="EMBL/GenBank/DDBJ databases">
        <authorList>
            <person name="Magalhaes I.L.F."/>
            <person name="Oliveira U."/>
            <person name="Santos F.R."/>
            <person name="Vidigal T.H.D.A."/>
            <person name="Brescovit A.D."/>
            <person name="Santos A.J."/>
        </authorList>
    </citation>
    <scope>NUCLEOTIDE SEQUENCE</scope>
    <source>
        <tissue evidence="1">Shoot tissue taken approximately 20 cm above the soil surface</tissue>
    </source>
</reference>
<organism evidence="1">
    <name type="scientific">Arundo donax</name>
    <name type="common">Giant reed</name>
    <name type="synonym">Donax arundinaceus</name>
    <dbReference type="NCBI Taxonomy" id="35708"/>
    <lineage>
        <taxon>Eukaryota</taxon>
        <taxon>Viridiplantae</taxon>
        <taxon>Streptophyta</taxon>
        <taxon>Embryophyta</taxon>
        <taxon>Tracheophyta</taxon>
        <taxon>Spermatophyta</taxon>
        <taxon>Magnoliopsida</taxon>
        <taxon>Liliopsida</taxon>
        <taxon>Poales</taxon>
        <taxon>Poaceae</taxon>
        <taxon>PACMAD clade</taxon>
        <taxon>Arundinoideae</taxon>
        <taxon>Arundineae</taxon>
        <taxon>Arundo</taxon>
    </lineage>
</organism>